<evidence type="ECO:0000313" key="4">
    <source>
        <dbReference type="Proteomes" id="UP001168540"/>
    </source>
</evidence>
<evidence type="ECO:0000259" key="2">
    <source>
        <dbReference type="Pfam" id="PF13490"/>
    </source>
</evidence>
<sequence length="260" mass="28747">MDCQYVRERLSGHLDRQLAPAEEMAIEQHLSGCPACQAALEQQRLARQLMREQAAQYPMPPGLAAKIRASLPKEPVAAPSAPVWWRRPWLGLSAASLSGALVGAALTLTILPLRPVVNLLPDEVLTAHVRALLPGHLADVASTDQHTVKPWFAGRLDFSPPVYDLASAGFPLVGGRLDYLQHRRVAALVYRYKLHVINVYVWPVDPTAVQRQTRLSRQGYQLVAWNQEGMNFWAVSDLNGTDLGRFVSLLQEKQGGAKEP</sequence>
<accession>A0ABT7XUG7</accession>
<keyword evidence="1" id="KW-0472">Membrane</keyword>
<dbReference type="InterPro" id="IPR027383">
    <property type="entry name" value="Znf_put"/>
</dbReference>
<dbReference type="InterPro" id="IPR041916">
    <property type="entry name" value="Anti_sigma_zinc_sf"/>
</dbReference>
<protein>
    <submittedName>
        <fullName evidence="3">Anti-sigma factor</fullName>
    </submittedName>
</protein>
<keyword evidence="4" id="KW-1185">Reference proteome</keyword>
<evidence type="ECO:0000256" key="1">
    <source>
        <dbReference type="SAM" id="Phobius"/>
    </source>
</evidence>
<dbReference type="Proteomes" id="UP001168540">
    <property type="component" value="Unassembled WGS sequence"/>
</dbReference>
<organism evidence="3 4">
    <name type="scientific">Crenobacter oryzisoli</name>
    <dbReference type="NCBI Taxonomy" id="3056844"/>
    <lineage>
        <taxon>Bacteria</taxon>
        <taxon>Pseudomonadati</taxon>
        <taxon>Pseudomonadota</taxon>
        <taxon>Betaproteobacteria</taxon>
        <taxon>Neisseriales</taxon>
        <taxon>Neisseriaceae</taxon>
        <taxon>Crenobacter</taxon>
    </lineage>
</organism>
<proteinExistence type="predicted"/>
<name>A0ABT7XUG7_9NEIS</name>
<comment type="caution">
    <text evidence="3">The sequence shown here is derived from an EMBL/GenBank/DDBJ whole genome shotgun (WGS) entry which is preliminary data.</text>
</comment>
<dbReference type="EMBL" id="JAUEDK010000068">
    <property type="protein sequence ID" value="MDN0077446.1"/>
    <property type="molecule type" value="Genomic_DNA"/>
</dbReference>
<dbReference type="RefSeq" id="WP_289832083.1">
    <property type="nucleotide sequence ID" value="NZ_JAUEDK010000068.1"/>
</dbReference>
<dbReference type="Pfam" id="PF13490">
    <property type="entry name" value="zf-HC2"/>
    <property type="match status" value="1"/>
</dbReference>
<feature type="transmembrane region" description="Helical" evidence="1">
    <location>
        <begin position="89"/>
        <end position="111"/>
    </location>
</feature>
<dbReference type="Gene3D" id="1.10.10.1320">
    <property type="entry name" value="Anti-sigma factor, zinc-finger domain"/>
    <property type="match status" value="1"/>
</dbReference>
<feature type="domain" description="Putative zinc-finger" evidence="2">
    <location>
        <begin position="6"/>
        <end position="37"/>
    </location>
</feature>
<gene>
    <name evidence="3" type="ORF">QU481_21710</name>
</gene>
<keyword evidence="1" id="KW-1133">Transmembrane helix</keyword>
<evidence type="ECO:0000313" key="3">
    <source>
        <dbReference type="EMBL" id="MDN0077446.1"/>
    </source>
</evidence>
<keyword evidence="1" id="KW-0812">Transmembrane</keyword>
<reference evidence="3" key="1">
    <citation type="submission" date="2023-06" db="EMBL/GenBank/DDBJ databases">
        <authorList>
            <person name="Zhang S."/>
        </authorList>
    </citation>
    <scope>NUCLEOTIDE SEQUENCE</scope>
    <source>
        <strain evidence="3">SG2303</strain>
    </source>
</reference>